<accession>A0AAV0XK58</accession>
<dbReference type="EMBL" id="CARXXK010000005">
    <property type="protein sequence ID" value="CAI6368954.1"/>
    <property type="molecule type" value="Genomic_DNA"/>
</dbReference>
<comment type="caution">
    <text evidence="1">The sequence shown here is derived from an EMBL/GenBank/DDBJ whole genome shotgun (WGS) entry which is preliminary data.</text>
</comment>
<evidence type="ECO:0000313" key="1">
    <source>
        <dbReference type="EMBL" id="CAI6368954.1"/>
    </source>
</evidence>
<keyword evidence="2" id="KW-1185">Reference proteome</keyword>
<proteinExistence type="predicted"/>
<dbReference type="PANTHER" id="PTHR33053">
    <property type="entry name" value="PROTEIN, PUTATIVE-RELATED"/>
    <property type="match status" value="1"/>
</dbReference>
<reference evidence="1 2" key="1">
    <citation type="submission" date="2023-01" db="EMBL/GenBank/DDBJ databases">
        <authorList>
            <person name="Whitehead M."/>
        </authorList>
    </citation>
    <scope>NUCLEOTIDE SEQUENCE [LARGE SCALE GENOMIC DNA]</scope>
</reference>
<evidence type="ECO:0000313" key="2">
    <source>
        <dbReference type="Proteomes" id="UP001160148"/>
    </source>
</evidence>
<name>A0AAV0XK58_9HEMI</name>
<dbReference type="Proteomes" id="UP001160148">
    <property type="component" value="Unassembled WGS sequence"/>
</dbReference>
<sequence>MSKRNFDRHIQQQIQMASSLTMVKKPKLCNISPAIPKGKSLSIQSPSAVGEQAEDVADIPLICNMSYTHFTESINFLNKDDDNNYKKSKLVDSLKKIISKYHVSHNFVNELLLILREEGLDLPKNARVLLNTPKHQSIIQINPGSYIHLGIKTMMFPILTTFISDFCNTSIIKLSLNIDGLPISKSSKACFWPILISIINNTKLSKLIIPIGIYHDKYKKPDCISEFLNPFVTEMNDLITNGFYINKQKFTFEISQIICDAPAKAFILNVKQFNADHGCNSCIEEGTFLNRMTFLGMDSELRTDKSFRENLM</sequence>
<organism evidence="1 2">
    <name type="scientific">Macrosiphum euphorbiae</name>
    <name type="common">potato aphid</name>
    <dbReference type="NCBI Taxonomy" id="13131"/>
    <lineage>
        <taxon>Eukaryota</taxon>
        <taxon>Metazoa</taxon>
        <taxon>Ecdysozoa</taxon>
        <taxon>Arthropoda</taxon>
        <taxon>Hexapoda</taxon>
        <taxon>Insecta</taxon>
        <taxon>Pterygota</taxon>
        <taxon>Neoptera</taxon>
        <taxon>Paraneoptera</taxon>
        <taxon>Hemiptera</taxon>
        <taxon>Sternorrhyncha</taxon>
        <taxon>Aphidomorpha</taxon>
        <taxon>Aphidoidea</taxon>
        <taxon>Aphididae</taxon>
        <taxon>Macrosiphini</taxon>
        <taxon>Macrosiphum</taxon>
    </lineage>
</organism>
<gene>
    <name evidence="1" type="ORF">MEUPH1_LOCUS23251</name>
</gene>
<dbReference type="AlphaFoldDB" id="A0AAV0XK58"/>
<dbReference type="PANTHER" id="PTHR33053:SF25">
    <property type="entry name" value="TRANSPOSASE DOMAIN-CONTAINING PROTEIN"/>
    <property type="match status" value="1"/>
</dbReference>
<protein>
    <submittedName>
        <fullName evidence="1">Uncharacterized protein</fullName>
    </submittedName>
</protein>